<organism evidence="9 10">
    <name type="scientific">Neglectibacter timonensis</name>
    <dbReference type="NCBI Taxonomy" id="1776382"/>
    <lineage>
        <taxon>Bacteria</taxon>
        <taxon>Bacillati</taxon>
        <taxon>Bacillota</taxon>
        <taxon>Clostridia</taxon>
        <taxon>Eubacteriales</taxon>
        <taxon>Oscillospiraceae</taxon>
        <taxon>Neglectibacter</taxon>
    </lineage>
</organism>
<reference evidence="9 10" key="1">
    <citation type="submission" date="2022-06" db="EMBL/GenBank/DDBJ databases">
        <title>Isolation of gut microbiota from human fecal samples.</title>
        <authorList>
            <person name="Pamer E.G."/>
            <person name="Barat B."/>
            <person name="Waligurski E."/>
            <person name="Medina S."/>
            <person name="Paddock L."/>
            <person name="Mostad J."/>
        </authorList>
    </citation>
    <scope>NUCLEOTIDE SEQUENCE [LARGE SCALE GENOMIC DNA]</scope>
    <source>
        <strain evidence="9 10">DFI.9.73</strain>
    </source>
</reference>
<evidence type="ECO:0000256" key="7">
    <source>
        <dbReference type="RuleBase" id="RU363032"/>
    </source>
</evidence>
<dbReference type="SUPFAM" id="SSF161098">
    <property type="entry name" value="MetI-like"/>
    <property type="match status" value="1"/>
</dbReference>
<dbReference type="InterPro" id="IPR000515">
    <property type="entry name" value="MetI-like"/>
</dbReference>
<protein>
    <submittedName>
        <fullName evidence="9">Carbohydrate ABC transporter permease</fullName>
    </submittedName>
</protein>
<keyword evidence="10" id="KW-1185">Reference proteome</keyword>
<evidence type="ECO:0000256" key="2">
    <source>
        <dbReference type="ARBA" id="ARBA00022448"/>
    </source>
</evidence>
<feature type="transmembrane region" description="Helical" evidence="7">
    <location>
        <begin position="225"/>
        <end position="245"/>
    </location>
</feature>
<dbReference type="PROSITE" id="PS50928">
    <property type="entry name" value="ABC_TM1"/>
    <property type="match status" value="1"/>
</dbReference>
<name>A0ABT1RW40_9FIRM</name>
<keyword evidence="6 7" id="KW-0472">Membrane</keyword>
<feature type="domain" description="ABC transmembrane type-1" evidence="8">
    <location>
        <begin position="59"/>
        <end position="245"/>
    </location>
</feature>
<dbReference type="Pfam" id="PF00528">
    <property type="entry name" value="BPD_transp_1"/>
    <property type="match status" value="1"/>
</dbReference>
<gene>
    <name evidence="9" type="ORF">NE695_03030</name>
</gene>
<dbReference type="PANTHER" id="PTHR43744:SF12">
    <property type="entry name" value="ABC TRANSPORTER PERMEASE PROTEIN MG189-RELATED"/>
    <property type="match status" value="1"/>
</dbReference>
<accession>A0ABT1RW40</accession>
<evidence type="ECO:0000313" key="9">
    <source>
        <dbReference type="EMBL" id="MCQ4838887.1"/>
    </source>
</evidence>
<dbReference type="EMBL" id="JANFZH010000004">
    <property type="protein sequence ID" value="MCQ4838887.1"/>
    <property type="molecule type" value="Genomic_DNA"/>
</dbReference>
<dbReference type="RefSeq" id="WP_066861632.1">
    <property type="nucleotide sequence ID" value="NZ_CABKVV010000012.1"/>
</dbReference>
<feature type="transmembrane region" description="Helical" evidence="7">
    <location>
        <begin position="59"/>
        <end position="82"/>
    </location>
</feature>
<evidence type="ECO:0000256" key="4">
    <source>
        <dbReference type="ARBA" id="ARBA00022692"/>
    </source>
</evidence>
<dbReference type="InterPro" id="IPR035906">
    <property type="entry name" value="MetI-like_sf"/>
</dbReference>
<dbReference type="CDD" id="cd06261">
    <property type="entry name" value="TM_PBP2"/>
    <property type="match status" value="1"/>
</dbReference>
<keyword evidence="5 7" id="KW-1133">Transmembrane helix</keyword>
<comment type="subcellular location">
    <subcellularLocation>
        <location evidence="1 7">Cell membrane</location>
        <topology evidence="1 7">Multi-pass membrane protein</topology>
    </subcellularLocation>
</comment>
<proteinExistence type="inferred from homology"/>
<feature type="transmembrane region" description="Helical" evidence="7">
    <location>
        <begin position="169"/>
        <end position="190"/>
    </location>
</feature>
<dbReference type="Proteomes" id="UP001524473">
    <property type="component" value="Unassembled WGS sequence"/>
</dbReference>
<comment type="similarity">
    <text evidence="7">Belongs to the binding-protein-dependent transport system permease family.</text>
</comment>
<feature type="transmembrane region" description="Helical" evidence="7">
    <location>
        <begin position="12"/>
        <end position="30"/>
    </location>
</feature>
<keyword evidence="3" id="KW-1003">Cell membrane</keyword>
<comment type="caution">
    <text evidence="9">The sequence shown here is derived from an EMBL/GenBank/DDBJ whole genome shotgun (WGS) entry which is preliminary data.</text>
</comment>
<evidence type="ECO:0000256" key="1">
    <source>
        <dbReference type="ARBA" id="ARBA00004651"/>
    </source>
</evidence>
<evidence type="ECO:0000256" key="6">
    <source>
        <dbReference type="ARBA" id="ARBA00023136"/>
    </source>
</evidence>
<dbReference type="PANTHER" id="PTHR43744">
    <property type="entry name" value="ABC TRANSPORTER PERMEASE PROTEIN MG189-RELATED-RELATED"/>
    <property type="match status" value="1"/>
</dbReference>
<dbReference type="GeneID" id="90531594"/>
<evidence type="ECO:0000313" key="10">
    <source>
        <dbReference type="Proteomes" id="UP001524473"/>
    </source>
</evidence>
<keyword evidence="2 7" id="KW-0813">Transport</keyword>
<evidence type="ECO:0000256" key="5">
    <source>
        <dbReference type="ARBA" id="ARBA00022989"/>
    </source>
</evidence>
<evidence type="ECO:0000256" key="3">
    <source>
        <dbReference type="ARBA" id="ARBA00022475"/>
    </source>
</evidence>
<feature type="transmembrane region" description="Helical" evidence="7">
    <location>
        <begin position="128"/>
        <end position="148"/>
    </location>
</feature>
<dbReference type="Gene3D" id="1.10.3720.10">
    <property type="entry name" value="MetI-like"/>
    <property type="match status" value="1"/>
</dbReference>
<keyword evidence="4 7" id="KW-0812">Transmembrane</keyword>
<evidence type="ECO:0000259" key="8">
    <source>
        <dbReference type="PROSITE" id="PS50928"/>
    </source>
</evidence>
<feature type="transmembrane region" description="Helical" evidence="7">
    <location>
        <begin position="94"/>
        <end position="116"/>
    </location>
</feature>
<sequence>MGRNKLQLLKRGAVGLVGVTAILPFCYLLVTGVWKPSSGFTVQGYYEAFLASPKYLLRFWKSLGLCLCIVVGQLLVSIFGGFGFAKCRFKGRSFLFFLLLSIMILPLQVTLVPNYMVLEGMRLIDTDWALLLPAIFAPLGTFIMTQSLKAVPDEMIEAAELDGANVLKTLFYVLVPMSRSGCACVLLLSFMDGWNMVEQPIAYLKDFEQYPLIVALSYVPPQDNMVQLACCVMVLLPPLFLFLHFTQELAEGIALAGMKG</sequence>